<dbReference type="GeneID" id="54993327"/>
<dbReference type="RefSeq" id="YP_009802771.1">
    <property type="nucleotide sequence ID" value="NC_047988.1"/>
</dbReference>
<gene>
    <name evidence="1" type="primary">2</name>
    <name evidence="1" type="ORF">SEA_METAMORPHOO_2</name>
</gene>
<dbReference type="EMBL" id="MH271304">
    <property type="protein sequence ID" value="AWY05353.1"/>
    <property type="molecule type" value="Genomic_DNA"/>
</dbReference>
<protein>
    <submittedName>
        <fullName evidence="1">Uncharacterized protein</fullName>
    </submittedName>
</protein>
<keyword evidence="2" id="KW-1185">Reference proteome</keyword>
<dbReference type="KEGG" id="vg:54993327"/>
<proteinExistence type="predicted"/>
<organism evidence="1 2">
    <name type="scientific">Microbacterium phage Metamorphoo</name>
    <dbReference type="NCBI Taxonomy" id="2201437"/>
    <lineage>
        <taxon>Viruses</taxon>
        <taxon>Duplodnaviria</taxon>
        <taxon>Heunggongvirae</taxon>
        <taxon>Uroviricota</taxon>
        <taxon>Caudoviricetes</taxon>
        <taxon>Hodgkinviridae</taxon>
        <taxon>Metamorphoovirus</taxon>
        <taxon>Metamorphoovirus metamorphoo</taxon>
    </lineage>
</organism>
<evidence type="ECO:0000313" key="2">
    <source>
        <dbReference type="Proteomes" id="UP000251466"/>
    </source>
</evidence>
<accession>A0A2Z4Q789</accession>
<reference evidence="1 2" key="1">
    <citation type="submission" date="2018-04" db="EMBL/GenBank/DDBJ databases">
        <authorList>
            <person name="Harrington T."/>
            <person name="Washburn E."/>
            <person name="Bricker J."/>
            <person name="McKinney A."/>
            <person name="Betsko A.J."/>
            <person name="Garlena R.A."/>
            <person name="Russell D.A."/>
            <person name="Pope W.A."/>
            <person name="Jacobs-Sera D."/>
            <person name="Hatfull G.F."/>
        </authorList>
    </citation>
    <scope>NUCLEOTIDE SEQUENCE [LARGE SCALE GENOMIC DNA]</scope>
</reference>
<sequence>MTRCMSVRLGDPSTPCTLGQSLLPYIEYPGDIIGYEYRGGMLPVWAPQFLPSLDLNPVRMAEVEAGIERMAEQMSRAANMNGESVVEALRSMADRLRGR</sequence>
<dbReference type="Proteomes" id="UP000251466">
    <property type="component" value="Segment"/>
</dbReference>
<evidence type="ECO:0000313" key="1">
    <source>
        <dbReference type="EMBL" id="AWY05353.1"/>
    </source>
</evidence>
<name>A0A2Z4Q789_9CAUD</name>